<evidence type="ECO:0000256" key="1">
    <source>
        <dbReference type="SAM" id="Phobius"/>
    </source>
</evidence>
<accession>C7R052</accession>
<dbReference type="Pfam" id="PF10724">
    <property type="entry name" value="DUF2516"/>
    <property type="match status" value="1"/>
</dbReference>
<evidence type="ECO:0000313" key="3">
    <source>
        <dbReference type="Proteomes" id="UP000000628"/>
    </source>
</evidence>
<name>C7R052_JONDD</name>
<dbReference type="EMBL" id="CP001706">
    <property type="protein sequence ID" value="ACV08111.1"/>
    <property type="molecule type" value="Genomic_DNA"/>
</dbReference>
<dbReference type="InterPro" id="IPR019662">
    <property type="entry name" value="DUF2516"/>
</dbReference>
<dbReference type="Proteomes" id="UP000000628">
    <property type="component" value="Chromosome"/>
</dbReference>
<gene>
    <name evidence="2" type="ordered locus">Jden_0446</name>
</gene>
<keyword evidence="1" id="KW-0812">Transmembrane</keyword>
<proteinExistence type="predicted"/>
<dbReference type="RefSeq" id="WP_015770740.1">
    <property type="nucleotide sequence ID" value="NC_013174.1"/>
</dbReference>
<dbReference type="HOGENOM" id="CLU_135072_3_0_11"/>
<protein>
    <recommendedName>
        <fullName evidence="4">DUF2516 family protein</fullName>
    </recommendedName>
</protein>
<dbReference type="OrthoDB" id="4774469at2"/>
<dbReference type="STRING" id="471856.Jden_0446"/>
<keyword evidence="1" id="KW-1133">Transmembrane helix</keyword>
<feature type="transmembrane region" description="Helical" evidence="1">
    <location>
        <begin position="68"/>
        <end position="87"/>
    </location>
</feature>
<dbReference type="KEGG" id="jde:Jden_0446"/>
<keyword evidence="3" id="KW-1185">Reference proteome</keyword>
<organism evidence="2 3">
    <name type="scientific">Jonesia denitrificans (strain ATCC 14870 / DSM 20603 / BCRC 15368 / CIP 55.134 / JCM 11481 / NBRC 15587 / NCTC 10816 / Prevot 55134)</name>
    <name type="common">Listeria denitrificans</name>
    <dbReference type="NCBI Taxonomy" id="471856"/>
    <lineage>
        <taxon>Bacteria</taxon>
        <taxon>Bacillati</taxon>
        <taxon>Actinomycetota</taxon>
        <taxon>Actinomycetes</taxon>
        <taxon>Micrococcales</taxon>
        <taxon>Jonesiaceae</taxon>
        <taxon>Jonesia</taxon>
    </lineage>
</organism>
<evidence type="ECO:0008006" key="4">
    <source>
        <dbReference type="Google" id="ProtNLM"/>
    </source>
</evidence>
<keyword evidence="1" id="KW-0472">Membrane</keyword>
<feature type="transmembrane region" description="Helical" evidence="1">
    <location>
        <begin position="46"/>
        <end position="62"/>
    </location>
</feature>
<sequence length="109" mass="11904">MFAQLQAAILFVITTTCFALEVWAFVDALRRPPRAFTSEGKRTKKFWSILLGASALIGFLGLQPPLGAGYLNLSALFIAVPAFIYLADVRPALKPYGTTGGNQNNPRSW</sequence>
<feature type="transmembrane region" description="Helical" evidence="1">
    <location>
        <begin position="6"/>
        <end position="26"/>
    </location>
</feature>
<evidence type="ECO:0000313" key="2">
    <source>
        <dbReference type="EMBL" id="ACV08111.1"/>
    </source>
</evidence>
<dbReference type="AlphaFoldDB" id="C7R052"/>
<reference evidence="2 3" key="1">
    <citation type="journal article" date="2009" name="Stand. Genomic Sci.">
        <title>Complete genome sequence of Jonesia denitrificans type strain (Prevot 55134).</title>
        <authorList>
            <person name="Pukall R."/>
            <person name="Gehrich-Schroter G."/>
            <person name="Lapidus A."/>
            <person name="Nolan M."/>
            <person name="Glavina Del Rio T."/>
            <person name="Lucas S."/>
            <person name="Chen F."/>
            <person name="Tice H."/>
            <person name="Pitluck S."/>
            <person name="Cheng J.F."/>
            <person name="Copeland A."/>
            <person name="Saunders E."/>
            <person name="Brettin T."/>
            <person name="Detter J.C."/>
            <person name="Bruce D."/>
            <person name="Goodwin L."/>
            <person name="Pati A."/>
            <person name="Ivanova N."/>
            <person name="Mavromatis K."/>
            <person name="Ovchinnikova G."/>
            <person name="Chen A."/>
            <person name="Palaniappan K."/>
            <person name="Land M."/>
            <person name="Hauser L."/>
            <person name="Chang Y.J."/>
            <person name="Jeffries C.D."/>
            <person name="Chain P."/>
            <person name="Goker M."/>
            <person name="Bristow J."/>
            <person name="Eisen J.A."/>
            <person name="Markowitz V."/>
            <person name="Hugenholtz P."/>
            <person name="Kyrpides N.C."/>
            <person name="Klenk H.P."/>
            <person name="Han C."/>
        </authorList>
    </citation>
    <scope>NUCLEOTIDE SEQUENCE [LARGE SCALE GENOMIC DNA]</scope>
    <source>
        <strain evidence="3">ATCC 14870 / DSM 20603 / BCRC 15368 / CIP 55.134 / JCM 11481 / NBRC 15587 / NCTC 10816 / Prevot 55134</strain>
    </source>
</reference>